<protein>
    <submittedName>
        <fullName evidence="2">Helix-turn-helix domain-containing protein</fullName>
    </submittedName>
</protein>
<comment type="caution">
    <text evidence="2">The sequence shown here is derived from an EMBL/GenBank/DDBJ whole genome shotgun (WGS) entry which is preliminary data.</text>
</comment>
<dbReference type="SUPFAM" id="SSF46955">
    <property type="entry name" value="Putative DNA-binding domain"/>
    <property type="match status" value="1"/>
</dbReference>
<evidence type="ECO:0000259" key="1">
    <source>
        <dbReference type="Pfam" id="PF12728"/>
    </source>
</evidence>
<dbReference type="PANTHER" id="PTHR34585">
    <property type="match status" value="1"/>
</dbReference>
<organism evidence="2 3">
    <name type="scientific">Chryseobacterium taihuense</name>
    <dbReference type="NCBI Taxonomy" id="1141221"/>
    <lineage>
        <taxon>Bacteria</taxon>
        <taxon>Pseudomonadati</taxon>
        <taxon>Bacteroidota</taxon>
        <taxon>Flavobacteriia</taxon>
        <taxon>Flavobacteriales</taxon>
        <taxon>Weeksellaceae</taxon>
        <taxon>Chryseobacterium group</taxon>
        <taxon>Chryseobacterium</taxon>
    </lineage>
</organism>
<dbReference type="InterPro" id="IPR009061">
    <property type="entry name" value="DNA-bd_dom_put_sf"/>
</dbReference>
<dbReference type="PANTHER" id="PTHR34585:SF22">
    <property type="entry name" value="HELIX-TURN-HELIX DOMAIN-CONTAINING PROTEIN"/>
    <property type="match status" value="1"/>
</dbReference>
<accession>A0ABY0QTM1</accession>
<dbReference type="Proteomes" id="UP000199242">
    <property type="component" value="Unassembled WGS sequence"/>
</dbReference>
<dbReference type="InterPro" id="IPR041657">
    <property type="entry name" value="HTH_17"/>
</dbReference>
<dbReference type="RefSeq" id="WP_089743693.1">
    <property type="nucleotide sequence ID" value="NZ_FNHD01000008.1"/>
</dbReference>
<sequence>MMKIKSASQLTDEQFKDMVLLILSELLNLHHKTHKTHLQYYDSADVKQLLKISDRTLQRLRKSGEIPHIRIGRKIFYPTSFFTEAARDLRKE</sequence>
<evidence type="ECO:0000313" key="3">
    <source>
        <dbReference type="Proteomes" id="UP000199242"/>
    </source>
</evidence>
<evidence type="ECO:0000313" key="2">
    <source>
        <dbReference type="EMBL" id="SDL88069.1"/>
    </source>
</evidence>
<feature type="domain" description="Helix-turn-helix" evidence="1">
    <location>
        <begin position="40"/>
        <end position="80"/>
    </location>
</feature>
<name>A0ABY0QTM1_9FLAO</name>
<keyword evidence="3" id="KW-1185">Reference proteome</keyword>
<reference evidence="2 3" key="1">
    <citation type="submission" date="2016-10" db="EMBL/GenBank/DDBJ databases">
        <authorList>
            <person name="Varghese N."/>
            <person name="Submissions S."/>
        </authorList>
    </citation>
    <scope>NUCLEOTIDE SEQUENCE [LARGE SCALE GENOMIC DNA]</scope>
    <source>
        <strain evidence="2 3">CGMCC 1.10941</strain>
    </source>
</reference>
<gene>
    <name evidence="2" type="ORF">SAMN05216273_1081</name>
</gene>
<dbReference type="EMBL" id="FNHD01000008">
    <property type="protein sequence ID" value="SDL88069.1"/>
    <property type="molecule type" value="Genomic_DNA"/>
</dbReference>
<dbReference type="Pfam" id="PF12728">
    <property type="entry name" value="HTH_17"/>
    <property type="match status" value="1"/>
</dbReference>
<proteinExistence type="predicted"/>